<sequence>MTLGTETTNVLYPNLDALTYILSPEQLSAMTESERSTALQTLLVTAEAASRLAEAVCIDGSPRDAVAETTEEGEGEGEREGGGAAEITEEKEEEGVGPVETSEEEVRGAAAETTKEEGKSGAAAERPEKEIRGAAAETPEKEVRGAAEETEEVVLWPRKVARDTEGGTVVLGGEGEADAIVEVGTKRRSLLWLGRRAARDSKDIVVIGGETY</sequence>
<reference evidence="2 3" key="1">
    <citation type="journal article" date="2018" name="Nat. Ecol. Evol.">
        <title>Pezizomycetes genomes reveal the molecular basis of ectomycorrhizal truffle lifestyle.</title>
        <authorList>
            <person name="Murat C."/>
            <person name="Payen T."/>
            <person name="Noel B."/>
            <person name="Kuo A."/>
            <person name="Morin E."/>
            <person name="Chen J."/>
            <person name="Kohler A."/>
            <person name="Krizsan K."/>
            <person name="Balestrini R."/>
            <person name="Da Silva C."/>
            <person name="Montanini B."/>
            <person name="Hainaut M."/>
            <person name="Levati E."/>
            <person name="Barry K.W."/>
            <person name="Belfiori B."/>
            <person name="Cichocki N."/>
            <person name="Clum A."/>
            <person name="Dockter R.B."/>
            <person name="Fauchery L."/>
            <person name="Guy J."/>
            <person name="Iotti M."/>
            <person name="Le Tacon F."/>
            <person name="Lindquist E.A."/>
            <person name="Lipzen A."/>
            <person name="Malagnac F."/>
            <person name="Mello A."/>
            <person name="Molinier V."/>
            <person name="Miyauchi S."/>
            <person name="Poulain J."/>
            <person name="Riccioni C."/>
            <person name="Rubini A."/>
            <person name="Sitrit Y."/>
            <person name="Splivallo R."/>
            <person name="Traeger S."/>
            <person name="Wang M."/>
            <person name="Zifcakova L."/>
            <person name="Wipf D."/>
            <person name="Zambonelli A."/>
            <person name="Paolocci F."/>
            <person name="Nowrousian M."/>
            <person name="Ottonello S."/>
            <person name="Baldrian P."/>
            <person name="Spatafora J.W."/>
            <person name="Henrissat B."/>
            <person name="Nagy L.G."/>
            <person name="Aury J.M."/>
            <person name="Wincker P."/>
            <person name="Grigoriev I.V."/>
            <person name="Bonfante P."/>
            <person name="Martin F.M."/>
        </authorList>
    </citation>
    <scope>NUCLEOTIDE SEQUENCE [LARGE SCALE GENOMIC DNA]</scope>
    <source>
        <strain evidence="2 3">CCBAS932</strain>
    </source>
</reference>
<name>A0A3N4K7K0_9PEZI</name>
<keyword evidence="3" id="KW-1185">Reference proteome</keyword>
<dbReference type="AlphaFoldDB" id="A0A3N4K7K0"/>
<protein>
    <submittedName>
        <fullName evidence="2">Uncharacterized protein</fullName>
    </submittedName>
</protein>
<proteinExistence type="predicted"/>
<dbReference type="Proteomes" id="UP000277580">
    <property type="component" value="Unassembled WGS sequence"/>
</dbReference>
<organism evidence="2 3">
    <name type="scientific">Morchella conica CCBAS932</name>
    <dbReference type="NCBI Taxonomy" id="1392247"/>
    <lineage>
        <taxon>Eukaryota</taxon>
        <taxon>Fungi</taxon>
        <taxon>Dikarya</taxon>
        <taxon>Ascomycota</taxon>
        <taxon>Pezizomycotina</taxon>
        <taxon>Pezizomycetes</taxon>
        <taxon>Pezizales</taxon>
        <taxon>Morchellaceae</taxon>
        <taxon>Morchella</taxon>
    </lineage>
</organism>
<feature type="compositionally biased region" description="Basic and acidic residues" evidence="1">
    <location>
        <begin position="113"/>
        <end position="147"/>
    </location>
</feature>
<evidence type="ECO:0000256" key="1">
    <source>
        <dbReference type="SAM" id="MobiDB-lite"/>
    </source>
</evidence>
<dbReference type="InParanoid" id="A0A3N4K7K0"/>
<feature type="region of interest" description="Disordered" evidence="1">
    <location>
        <begin position="62"/>
        <end position="149"/>
    </location>
</feature>
<gene>
    <name evidence="2" type="ORF">P167DRAFT_610038</name>
</gene>
<evidence type="ECO:0000313" key="3">
    <source>
        <dbReference type="Proteomes" id="UP000277580"/>
    </source>
</evidence>
<dbReference type="EMBL" id="ML119301">
    <property type="protein sequence ID" value="RPB06516.1"/>
    <property type="molecule type" value="Genomic_DNA"/>
</dbReference>
<accession>A0A3N4K7K0</accession>
<evidence type="ECO:0000313" key="2">
    <source>
        <dbReference type="EMBL" id="RPB06516.1"/>
    </source>
</evidence>